<name>A0ABX9PU87_9GAMM</name>
<reference evidence="1 2" key="1">
    <citation type="submission" date="2017-08" db="EMBL/GenBank/DDBJ databases">
        <title>Comparative genomics of bacteria isolated from necrotic lesions of AOD affected trees.</title>
        <authorList>
            <person name="Doonan J."/>
            <person name="Denman S."/>
            <person name="Mcdonald J.E."/>
        </authorList>
    </citation>
    <scope>NUCLEOTIDE SEQUENCE [LARGE SCALE GENOMIC DNA]</scope>
    <source>
        <strain evidence="1 2">CIP 105588</strain>
    </source>
</reference>
<protein>
    <submittedName>
        <fullName evidence="1">Uncharacterized protein</fullName>
    </submittedName>
</protein>
<comment type="caution">
    <text evidence="1">The sequence shown here is derived from an EMBL/GenBank/DDBJ whole genome shotgun (WGS) entry which is preliminary data.</text>
</comment>
<dbReference type="EMBL" id="NSDJ01000001">
    <property type="protein sequence ID" value="RKF68603.1"/>
    <property type="molecule type" value="Genomic_DNA"/>
</dbReference>
<dbReference type="Proteomes" id="UP000284853">
    <property type="component" value="Unassembled WGS sequence"/>
</dbReference>
<keyword evidence="2" id="KW-1185">Reference proteome</keyword>
<gene>
    <name evidence="1" type="ORF">CKQ54_09565</name>
</gene>
<proteinExistence type="predicted"/>
<organism evidence="1 2">
    <name type="scientific">Rahnella variigena</name>
    <dbReference type="NCBI Taxonomy" id="574964"/>
    <lineage>
        <taxon>Bacteria</taxon>
        <taxon>Pseudomonadati</taxon>
        <taxon>Pseudomonadota</taxon>
        <taxon>Gammaproteobacteria</taxon>
        <taxon>Enterobacterales</taxon>
        <taxon>Yersiniaceae</taxon>
        <taxon>Rahnella</taxon>
    </lineage>
</organism>
<sequence>MPLAKYAAPWQQLQGPSSGYAAFAGKLNPCDEGISENLKRNRTPERPVDIGSYIITMVQG</sequence>
<accession>A0ABX9PU87</accession>
<evidence type="ECO:0000313" key="2">
    <source>
        <dbReference type="Proteomes" id="UP000284853"/>
    </source>
</evidence>
<evidence type="ECO:0000313" key="1">
    <source>
        <dbReference type="EMBL" id="RKF68603.1"/>
    </source>
</evidence>